<sequence>MLISAFWLEELFYTCISPLLLCRRRRQTPSLSTSALSDKEILELVDTSPKIDENTYYTELNRLNCGHVSKIGPDAVAKFTTTQGHLERHTTNLVRSTTFIPVPFCERVVCVSLGSLLVLEYIPGRVVHDIWHELGWWTRFRISLTLRYYIYQLRSIRNLIGPPAFPGPHSFENIPQRCNGRLFTSEGSGPFISYREMARWYQNRLLVMQKFRKEGLGCAPFDDTGRLVFTHMDLHLRNLILGDDGQLWVIDWEMAGWYPPWFEAASMKLFAKTHPDTSSSWESQIPFIAGSCEGPGQLPFIRAIAYSLEVLRADTVNLIDPH</sequence>
<name>A0A067TKS1_GALM3</name>
<dbReference type="OrthoDB" id="8300194at2759"/>
<feature type="domain" description="Aminoglycoside phosphotransferase" evidence="1">
    <location>
        <begin position="221"/>
        <end position="268"/>
    </location>
</feature>
<dbReference type="Gene3D" id="3.90.1200.10">
    <property type="match status" value="1"/>
</dbReference>
<organism evidence="2 3">
    <name type="scientific">Galerina marginata (strain CBS 339.88)</name>
    <dbReference type="NCBI Taxonomy" id="685588"/>
    <lineage>
        <taxon>Eukaryota</taxon>
        <taxon>Fungi</taxon>
        <taxon>Dikarya</taxon>
        <taxon>Basidiomycota</taxon>
        <taxon>Agaricomycotina</taxon>
        <taxon>Agaricomycetes</taxon>
        <taxon>Agaricomycetidae</taxon>
        <taxon>Agaricales</taxon>
        <taxon>Agaricineae</taxon>
        <taxon>Strophariaceae</taxon>
        <taxon>Galerina</taxon>
    </lineage>
</organism>
<dbReference type="PANTHER" id="PTHR21310">
    <property type="entry name" value="AMINOGLYCOSIDE PHOSPHOTRANSFERASE-RELATED-RELATED"/>
    <property type="match status" value="1"/>
</dbReference>
<dbReference type="InterPro" id="IPR051678">
    <property type="entry name" value="AGP_Transferase"/>
</dbReference>
<accession>A0A067TKS1</accession>
<dbReference type="Pfam" id="PF01636">
    <property type="entry name" value="APH"/>
    <property type="match status" value="1"/>
</dbReference>
<reference evidence="3" key="1">
    <citation type="journal article" date="2014" name="Proc. Natl. Acad. Sci. U.S.A.">
        <title>Extensive sampling of basidiomycete genomes demonstrates inadequacy of the white-rot/brown-rot paradigm for wood decay fungi.</title>
        <authorList>
            <person name="Riley R."/>
            <person name="Salamov A.A."/>
            <person name="Brown D.W."/>
            <person name="Nagy L.G."/>
            <person name="Floudas D."/>
            <person name="Held B.W."/>
            <person name="Levasseur A."/>
            <person name="Lombard V."/>
            <person name="Morin E."/>
            <person name="Otillar R."/>
            <person name="Lindquist E.A."/>
            <person name="Sun H."/>
            <person name="LaButti K.M."/>
            <person name="Schmutz J."/>
            <person name="Jabbour D."/>
            <person name="Luo H."/>
            <person name="Baker S.E."/>
            <person name="Pisabarro A.G."/>
            <person name="Walton J.D."/>
            <person name="Blanchette R.A."/>
            <person name="Henrissat B."/>
            <person name="Martin F."/>
            <person name="Cullen D."/>
            <person name="Hibbett D.S."/>
            <person name="Grigoriev I.V."/>
        </authorList>
    </citation>
    <scope>NUCLEOTIDE SEQUENCE [LARGE SCALE GENOMIC DNA]</scope>
    <source>
        <strain evidence="3">CBS 339.88</strain>
    </source>
</reference>
<evidence type="ECO:0000313" key="3">
    <source>
        <dbReference type="Proteomes" id="UP000027222"/>
    </source>
</evidence>
<gene>
    <name evidence="2" type="ORF">GALMADRAFT_265947</name>
</gene>
<keyword evidence="3" id="KW-1185">Reference proteome</keyword>
<evidence type="ECO:0000313" key="2">
    <source>
        <dbReference type="EMBL" id="KDR79558.1"/>
    </source>
</evidence>
<dbReference type="AlphaFoldDB" id="A0A067TKS1"/>
<dbReference type="HOGENOM" id="CLU_021768_2_1_1"/>
<dbReference type="SUPFAM" id="SSF56112">
    <property type="entry name" value="Protein kinase-like (PK-like)"/>
    <property type="match status" value="1"/>
</dbReference>
<dbReference type="InterPro" id="IPR002575">
    <property type="entry name" value="Aminoglycoside_PTrfase"/>
</dbReference>
<protein>
    <recommendedName>
        <fullName evidence="1">Aminoglycoside phosphotransferase domain-containing protein</fullName>
    </recommendedName>
</protein>
<dbReference type="PANTHER" id="PTHR21310:SF15">
    <property type="entry name" value="AMINOGLYCOSIDE PHOSPHOTRANSFERASE DOMAIN-CONTAINING PROTEIN"/>
    <property type="match status" value="1"/>
</dbReference>
<evidence type="ECO:0000259" key="1">
    <source>
        <dbReference type="Pfam" id="PF01636"/>
    </source>
</evidence>
<dbReference type="EMBL" id="KL142373">
    <property type="protein sequence ID" value="KDR79558.1"/>
    <property type="molecule type" value="Genomic_DNA"/>
</dbReference>
<proteinExistence type="predicted"/>
<dbReference type="Proteomes" id="UP000027222">
    <property type="component" value="Unassembled WGS sequence"/>
</dbReference>
<dbReference type="InterPro" id="IPR011009">
    <property type="entry name" value="Kinase-like_dom_sf"/>
</dbReference>
<dbReference type="STRING" id="685588.A0A067TKS1"/>